<feature type="chain" id="PRO_5002869951" evidence="1">
    <location>
        <begin position="25"/>
        <end position="111"/>
    </location>
</feature>
<dbReference type="AlphaFoldDB" id="B8CI42"/>
<keyword evidence="3" id="KW-1185">Reference proteome</keyword>
<dbReference type="STRING" id="225849.swp_0487"/>
<dbReference type="Proteomes" id="UP000000753">
    <property type="component" value="Chromosome"/>
</dbReference>
<evidence type="ECO:0000313" key="2">
    <source>
        <dbReference type="EMBL" id="ACJ27318.1"/>
    </source>
</evidence>
<reference evidence="2 3" key="1">
    <citation type="journal article" date="2008" name="PLoS ONE">
        <title>Environmental adaptation: genomic analysis of the piezotolerant and psychrotolerant deep-sea iron reducing bacterium Shewanella piezotolerans WP3.</title>
        <authorList>
            <person name="Wang F."/>
            <person name="Wang J."/>
            <person name="Jian H."/>
            <person name="Zhang B."/>
            <person name="Li S."/>
            <person name="Wang F."/>
            <person name="Zeng X."/>
            <person name="Gao L."/>
            <person name="Bartlett D.H."/>
            <person name="Yu J."/>
            <person name="Hu S."/>
            <person name="Xiao X."/>
        </authorList>
    </citation>
    <scope>NUCLEOTIDE SEQUENCE [LARGE SCALE GENOMIC DNA]</scope>
    <source>
        <strain evidence="3">WP3 / JCM 13877</strain>
    </source>
</reference>
<evidence type="ECO:0000256" key="1">
    <source>
        <dbReference type="SAM" id="SignalP"/>
    </source>
</evidence>
<dbReference type="EMBL" id="CP000472">
    <property type="protein sequence ID" value="ACJ27318.1"/>
    <property type="molecule type" value="Genomic_DNA"/>
</dbReference>
<accession>B8CI42</accession>
<protein>
    <submittedName>
        <fullName evidence="2">MSHA biogenesis protein MshK</fullName>
    </submittedName>
</protein>
<dbReference type="KEGG" id="swp:swp_0487"/>
<dbReference type="RefSeq" id="WP_020910699.1">
    <property type="nucleotide sequence ID" value="NC_011566.1"/>
</dbReference>
<dbReference type="HOGENOM" id="CLU_172550_0_0_6"/>
<sequence length="111" mass="11759">MSLKPISHSLLFLVVSGMCFSLNAASLRDPTLPGAGSTSTTSATVKVDKTLTLNSVVIKHSGAFAVINNEIYKKGQRVQGVKIVQIGKDTVSLADGRKLTIFKAITEIKGQ</sequence>
<proteinExistence type="predicted"/>
<keyword evidence="1" id="KW-0732">Signal</keyword>
<feature type="signal peptide" evidence="1">
    <location>
        <begin position="1"/>
        <end position="24"/>
    </location>
</feature>
<evidence type="ECO:0000313" key="3">
    <source>
        <dbReference type="Proteomes" id="UP000000753"/>
    </source>
</evidence>
<gene>
    <name evidence="2" type="ordered locus">swp_0487</name>
</gene>
<organism evidence="2 3">
    <name type="scientific">Shewanella piezotolerans (strain WP3 / JCM 13877)</name>
    <dbReference type="NCBI Taxonomy" id="225849"/>
    <lineage>
        <taxon>Bacteria</taxon>
        <taxon>Pseudomonadati</taxon>
        <taxon>Pseudomonadota</taxon>
        <taxon>Gammaproteobacteria</taxon>
        <taxon>Alteromonadales</taxon>
        <taxon>Shewanellaceae</taxon>
        <taxon>Shewanella</taxon>
    </lineage>
</organism>
<dbReference type="eggNOG" id="ENOG5033AIK">
    <property type="taxonomic scope" value="Bacteria"/>
</dbReference>
<name>B8CI42_SHEPW</name>